<keyword evidence="5" id="KW-0804">Transcription</keyword>
<evidence type="ECO:0000259" key="7">
    <source>
        <dbReference type="PROSITE" id="PS51666"/>
    </source>
</evidence>
<protein>
    <recommendedName>
        <fullName evidence="5">Growth-regulating factor</fullName>
    </recommendedName>
</protein>
<accession>A0A1B6PSN1</accession>
<dbReference type="SMART" id="SM00951">
    <property type="entry name" value="QLQ"/>
    <property type="match status" value="1"/>
</dbReference>
<name>A0A1B6PSN1_SORBI</name>
<evidence type="ECO:0000256" key="5">
    <source>
        <dbReference type="RuleBase" id="RU367127"/>
    </source>
</evidence>
<evidence type="ECO:0000256" key="6">
    <source>
        <dbReference type="SAM" id="MobiDB-lite"/>
    </source>
</evidence>
<dbReference type="AlphaFoldDB" id="A0A1B6PSN1"/>
<dbReference type="GO" id="GO:0005524">
    <property type="term" value="F:ATP binding"/>
    <property type="evidence" value="ECO:0007669"/>
    <property type="project" value="UniProtKB-UniRule"/>
</dbReference>
<dbReference type="PROSITE" id="PS51667">
    <property type="entry name" value="WRC"/>
    <property type="match status" value="1"/>
</dbReference>
<dbReference type="OMA" id="HPWGWGS"/>
<dbReference type="Proteomes" id="UP000000768">
    <property type="component" value="Chromosome 5"/>
</dbReference>
<dbReference type="InterPro" id="IPR031137">
    <property type="entry name" value="GRF"/>
</dbReference>
<keyword evidence="5" id="KW-0010">Activator</keyword>
<evidence type="ECO:0000313" key="10">
    <source>
        <dbReference type="Proteomes" id="UP000000768"/>
    </source>
</evidence>
<dbReference type="GO" id="GO:0006351">
    <property type="term" value="P:DNA-templated transcription"/>
    <property type="evidence" value="ECO:0007669"/>
    <property type="project" value="UniProtKB-UniRule"/>
</dbReference>
<sequence length="371" mass="40013">MERGGRDVFLGPTPPPPPSCPFHGSATAARSGGAQMLSFSSSSPSNGAVGLGLCSGASKMQSVLSRVRGPFTPTQWMELEHQALIYKHFAVNAPVPSSLLLPIKRSLNPWSSLGSSSLGWAPFRSGSGDAEPGRCRRTDGKKWRCSRDAVGDQKYCERHIKRGCHRSRKHVEGRKATPTIADPTMVVSGGSLLYSHAVTWQQQAKSSAANVADPFSLGSNRNLLDKQNIGDQFSVSTSMDSFDFSASHSSPNHDKVAFSPVEMQHEHDQLYLVHGAGSSAEHVNKSQDGQLLVSRETIDDGPLGEVFKGKSCQSASADILTDQWTSTCELHSPTGILQMSSSNRVTVENHTSNNSYLMARMVNSHTVPTLH</sequence>
<evidence type="ECO:0000313" key="9">
    <source>
        <dbReference type="EMBL" id="KXG28671.1"/>
    </source>
</evidence>
<comment type="caution">
    <text evidence="4">Lacks conserved residue(s) required for the propagation of feature annotation.</text>
</comment>
<dbReference type="InterPro" id="IPR014978">
    <property type="entry name" value="Gln-Leu-Gln_QLQ"/>
</dbReference>
<evidence type="ECO:0000256" key="3">
    <source>
        <dbReference type="ARBA" id="ARBA00023242"/>
    </source>
</evidence>
<reference evidence="10" key="2">
    <citation type="journal article" date="2018" name="Plant J.">
        <title>The Sorghum bicolor reference genome: improved assembly, gene annotations, a transcriptome atlas, and signatures of genome organization.</title>
        <authorList>
            <person name="McCormick R.F."/>
            <person name="Truong S.K."/>
            <person name="Sreedasyam A."/>
            <person name="Jenkins J."/>
            <person name="Shu S."/>
            <person name="Sims D."/>
            <person name="Kennedy M."/>
            <person name="Amirebrahimi M."/>
            <person name="Weers B.D."/>
            <person name="McKinley B."/>
            <person name="Mattison A."/>
            <person name="Morishige D.T."/>
            <person name="Grimwood J."/>
            <person name="Schmutz J."/>
            <person name="Mullet J.E."/>
        </authorList>
    </citation>
    <scope>NUCLEOTIDE SEQUENCE [LARGE SCALE GENOMIC DNA]</scope>
    <source>
        <strain evidence="10">cv. BTx623</strain>
    </source>
</reference>
<dbReference type="PANTHER" id="PTHR31602">
    <property type="entry name" value="GROWTH-REGULATING FACTOR 5"/>
    <property type="match status" value="1"/>
</dbReference>
<feature type="region of interest" description="Disordered" evidence="6">
    <location>
        <begin position="1"/>
        <end position="28"/>
    </location>
</feature>
<dbReference type="PROSITE" id="PS51666">
    <property type="entry name" value="QLQ"/>
    <property type="match status" value="1"/>
</dbReference>
<dbReference type="PANTHER" id="PTHR31602:SF102">
    <property type="entry name" value="GROWTH-REGULATING FACTOR 7"/>
    <property type="match status" value="1"/>
</dbReference>
<dbReference type="STRING" id="4558.A0A1B6PSN1"/>
<organism evidence="9 10">
    <name type="scientific">Sorghum bicolor</name>
    <name type="common">Sorghum</name>
    <name type="synonym">Sorghum vulgare</name>
    <dbReference type="NCBI Taxonomy" id="4558"/>
    <lineage>
        <taxon>Eukaryota</taxon>
        <taxon>Viridiplantae</taxon>
        <taxon>Streptophyta</taxon>
        <taxon>Embryophyta</taxon>
        <taxon>Tracheophyta</taxon>
        <taxon>Spermatophyta</taxon>
        <taxon>Magnoliopsida</taxon>
        <taxon>Liliopsida</taxon>
        <taxon>Poales</taxon>
        <taxon>Poaceae</taxon>
        <taxon>PACMAD clade</taxon>
        <taxon>Panicoideae</taxon>
        <taxon>Andropogonodae</taxon>
        <taxon>Andropogoneae</taxon>
        <taxon>Sorghinae</taxon>
        <taxon>Sorghum</taxon>
    </lineage>
</organism>
<dbReference type="GO" id="GO:0006355">
    <property type="term" value="P:regulation of DNA-templated transcription"/>
    <property type="evidence" value="ECO:0007669"/>
    <property type="project" value="InterPro"/>
</dbReference>
<feature type="domain" description="WRC" evidence="8">
    <location>
        <begin position="129"/>
        <end position="173"/>
    </location>
</feature>
<evidence type="ECO:0000256" key="1">
    <source>
        <dbReference type="ARBA" id="ARBA00004123"/>
    </source>
</evidence>
<comment type="subcellular location">
    <subcellularLocation>
        <location evidence="1 5">Nucleus</location>
    </subcellularLocation>
</comment>
<dbReference type="eggNOG" id="ENOG502QRK7">
    <property type="taxonomic scope" value="Eukaryota"/>
</dbReference>
<dbReference type="GO" id="GO:0032502">
    <property type="term" value="P:developmental process"/>
    <property type="evidence" value="ECO:0007669"/>
    <property type="project" value="InterPro"/>
</dbReference>
<proteinExistence type="inferred from homology"/>
<gene>
    <name evidence="9" type="ORF">SORBI_3005G150900</name>
</gene>
<dbReference type="InParanoid" id="A0A1B6PSN1"/>
<dbReference type="Pfam" id="PF08879">
    <property type="entry name" value="WRC"/>
    <property type="match status" value="1"/>
</dbReference>
<evidence type="ECO:0000256" key="2">
    <source>
        <dbReference type="ARBA" id="ARBA00008122"/>
    </source>
</evidence>
<reference evidence="9 10" key="1">
    <citation type="journal article" date="2009" name="Nature">
        <title>The Sorghum bicolor genome and the diversification of grasses.</title>
        <authorList>
            <person name="Paterson A.H."/>
            <person name="Bowers J.E."/>
            <person name="Bruggmann R."/>
            <person name="Dubchak I."/>
            <person name="Grimwood J."/>
            <person name="Gundlach H."/>
            <person name="Haberer G."/>
            <person name="Hellsten U."/>
            <person name="Mitros T."/>
            <person name="Poliakov A."/>
            <person name="Schmutz J."/>
            <person name="Spannagl M."/>
            <person name="Tang H."/>
            <person name="Wang X."/>
            <person name="Wicker T."/>
            <person name="Bharti A.K."/>
            <person name="Chapman J."/>
            <person name="Feltus F.A."/>
            <person name="Gowik U."/>
            <person name="Grigoriev I.V."/>
            <person name="Lyons E."/>
            <person name="Maher C.A."/>
            <person name="Martis M."/>
            <person name="Narechania A."/>
            <person name="Otillar R.P."/>
            <person name="Penning B.W."/>
            <person name="Salamov A.A."/>
            <person name="Wang Y."/>
            <person name="Zhang L."/>
            <person name="Carpita N.C."/>
            <person name="Freeling M."/>
            <person name="Gingle A.R."/>
            <person name="Hash C.T."/>
            <person name="Keller B."/>
            <person name="Klein P."/>
            <person name="Kresovich S."/>
            <person name="McCann M.C."/>
            <person name="Ming R."/>
            <person name="Peterson D.G."/>
            <person name="Mehboob-ur-Rahman"/>
            <person name="Ware D."/>
            <person name="Westhoff P."/>
            <person name="Mayer K.F."/>
            <person name="Messing J."/>
            <person name="Rokhsar D.S."/>
        </authorList>
    </citation>
    <scope>NUCLEOTIDE SEQUENCE [LARGE SCALE GENOMIC DNA]</scope>
    <source>
        <strain evidence="10">cv. BTx623</strain>
    </source>
</reference>
<dbReference type="FunCoup" id="A0A1B6PSN1">
    <property type="interactions" value="821"/>
</dbReference>
<evidence type="ECO:0000259" key="8">
    <source>
        <dbReference type="PROSITE" id="PS51667"/>
    </source>
</evidence>
<comment type="function">
    <text evidence="5">Transcription activator.</text>
</comment>
<keyword evidence="3 5" id="KW-0539">Nucleus</keyword>
<keyword evidence="10" id="KW-1185">Reference proteome</keyword>
<comment type="domain">
    <text evidence="5">The QLQ domain and WRC domain may be involved in protein-protein interaction and DNA-binding, respectively.</text>
</comment>
<dbReference type="OrthoDB" id="1927209at2759"/>
<comment type="similarity">
    <text evidence="2 5">Belongs to the GRF family.</text>
</comment>
<evidence type="ECO:0000256" key="4">
    <source>
        <dbReference type="PROSITE-ProRule" id="PRU01002"/>
    </source>
</evidence>
<feature type="domain" description="QLQ" evidence="7">
    <location>
        <begin position="70"/>
        <end position="105"/>
    </location>
</feature>
<dbReference type="Pfam" id="PF08880">
    <property type="entry name" value="QLQ"/>
    <property type="match status" value="1"/>
</dbReference>
<dbReference type="EMBL" id="CM000764">
    <property type="protein sequence ID" value="KXG28671.1"/>
    <property type="molecule type" value="Genomic_DNA"/>
</dbReference>
<dbReference type="InterPro" id="IPR014977">
    <property type="entry name" value="WRC_dom"/>
</dbReference>
<dbReference type="Gramene" id="KXG28671">
    <property type="protein sequence ID" value="KXG28671"/>
    <property type="gene ID" value="SORBI_3005G150900"/>
</dbReference>
<keyword evidence="5" id="KW-0805">Transcription regulation</keyword>
<dbReference type="GO" id="GO:0005634">
    <property type="term" value="C:nucleus"/>
    <property type="evidence" value="ECO:0007669"/>
    <property type="project" value="UniProtKB-SubCell"/>
</dbReference>